<dbReference type="OrthoDB" id="9809030at2"/>
<evidence type="ECO:0000256" key="6">
    <source>
        <dbReference type="ARBA" id="ARBA00022840"/>
    </source>
</evidence>
<keyword evidence="4" id="KW-1003">Cell membrane</keyword>
<keyword evidence="7" id="KW-0472">Membrane</keyword>
<reference evidence="10" key="1">
    <citation type="submission" date="2016-10" db="EMBL/GenBank/DDBJ databases">
        <authorList>
            <person name="Varghese N."/>
        </authorList>
    </citation>
    <scope>NUCLEOTIDE SEQUENCE [LARGE SCALE GENOMIC DNA]</scope>
    <source>
        <strain evidence="10">DSM 45096 / BCRC 16803 / CGMCC 4.1857 / CIP 109030 / JCM 12277 / KCTC 19219 / NBRC 100920 / 33214</strain>
    </source>
</reference>
<dbReference type="Gene3D" id="3.40.50.300">
    <property type="entry name" value="P-loop containing nucleotide triphosphate hydrolases"/>
    <property type="match status" value="1"/>
</dbReference>
<accession>A0A1H7TT53</accession>
<dbReference type="GO" id="GO:0005524">
    <property type="term" value="F:ATP binding"/>
    <property type="evidence" value="ECO:0007669"/>
    <property type="project" value="UniProtKB-KW"/>
</dbReference>
<dbReference type="PANTHER" id="PTHR43297">
    <property type="entry name" value="OLIGOPEPTIDE TRANSPORT ATP-BINDING PROTEIN APPD"/>
    <property type="match status" value="1"/>
</dbReference>
<dbReference type="SUPFAM" id="SSF52540">
    <property type="entry name" value="P-loop containing nucleoside triphosphate hydrolases"/>
    <property type="match status" value="1"/>
</dbReference>
<dbReference type="AlphaFoldDB" id="A0A1H7TT53"/>
<dbReference type="PROSITE" id="PS00211">
    <property type="entry name" value="ABC_TRANSPORTER_1"/>
    <property type="match status" value="1"/>
</dbReference>
<dbReference type="STRING" id="235985.SAMN05414137_114193"/>
<gene>
    <name evidence="9" type="ORF">SAMN05414137_114193</name>
</gene>
<comment type="subcellular location">
    <subcellularLocation>
        <location evidence="1">Cell membrane</location>
        <topology evidence="1">Peripheral membrane protein</topology>
    </subcellularLocation>
</comment>
<comment type="similarity">
    <text evidence="2">Belongs to the ABC transporter superfamily.</text>
</comment>
<dbReference type="CDD" id="cd03257">
    <property type="entry name" value="ABC_NikE_OppD_transporters"/>
    <property type="match status" value="1"/>
</dbReference>
<dbReference type="InterPro" id="IPR003439">
    <property type="entry name" value="ABC_transporter-like_ATP-bd"/>
</dbReference>
<keyword evidence="10" id="KW-1185">Reference proteome</keyword>
<dbReference type="GO" id="GO:0005886">
    <property type="term" value="C:plasma membrane"/>
    <property type="evidence" value="ECO:0007669"/>
    <property type="project" value="UniProtKB-SubCell"/>
</dbReference>
<dbReference type="EMBL" id="FOAZ01000014">
    <property type="protein sequence ID" value="SEL88010.1"/>
    <property type="molecule type" value="Genomic_DNA"/>
</dbReference>
<dbReference type="InterPro" id="IPR050388">
    <property type="entry name" value="ABC_Ni/Peptide_Import"/>
</dbReference>
<evidence type="ECO:0000313" key="9">
    <source>
        <dbReference type="EMBL" id="SEL88010.1"/>
    </source>
</evidence>
<dbReference type="Proteomes" id="UP000183015">
    <property type="component" value="Unassembled WGS sequence"/>
</dbReference>
<evidence type="ECO:0000313" key="10">
    <source>
        <dbReference type="Proteomes" id="UP000183015"/>
    </source>
</evidence>
<evidence type="ECO:0000256" key="1">
    <source>
        <dbReference type="ARBA" id="ARBA00004202"/>
    </source>
</evidence>
<evidence type="ECO:0000256" key="3">
    <source>
        <dbReference type="ARBA" id="ARBA00022448"/>
    </source>
</evidence>
<dbReference type="GO" id="GO:0016887">
    <property type="term" value="F:ATP hydrolysis activity"/>
    <property type="evidence" value="ECO:0007669"/>
    <property type="project" value="InterPro"/>
</dbReference>
<feature type="domain" description="ABC transporter" evidence="8">
    <location>
        <begin position="8"/>
        <end position="253"/>
    </location>
</feature>
<keyword evidence="3" id="KW-0813">Transport</keyword>
<dbReference type="Pfam" id="PF00005">
    <property type="entry name" value="ABC_tran"/>
    <property type="match status" value="1"/>
</dbReference>
<evidence type="ECO:0000259" key="8">
    <source>
        <dbReference type="PROSITE" id="PS50893"/>
    </source>
</evidence>
<keyword evidence="5" id="KW-0547">Nucleotide-binding</keyword>
<dbReference type="PANTHER" id="PTHR43297:SF2">
    <property type="entry name" value="DIPEPTIDE TRANSPORT ATP-BINDING PROTEIN DPPD"/>
    <property type="match status" value="1"/>
</dbReference>
<sequence length="261" mass="27372">MTPPRSSLTVTDLKVRAGEGEDARLLASLPHLDVAAGTCVAIVGESGSGKSTTLHAMLGLTDGLAVSGRIMVGDTDVVTAPEKALTTLRGSRVALVSQSPQSSLNPTMRLGTLMRRVLARHGIRGAVARQRADDALRDVMLDPELLRRYPHQISGGQAQRFAIALAVALRADVVLADEPTSALDVTVQAAVLQLLDRLRAEHGIALVLVSHDLAVVSRIADHIVVMRHGHVVESGPAADVLGAPAADYTRELLAAVPTLGE</sequence>
<dbReference type="SMART" id="SM00382">
    <property type="entry name" value="AAA"/>
    <property type="match status" value="1"/>
</dbReference>
<protein>
    <submittedName>
        <fullName evidence="9">Peptide/nickel transport system ATP-binding protein</fullName>
    </submittedName>
</protein>
<dbReference type="InterPro" id="IPR027417">
    <property type="entry name" value="P-loop_NTPase"/>
</dbReference>
<dbReference type="InterPro" id="IPR003593">
    <property type="entry name" value="AAA+_ATPase"/>
</dbReference>
<dbReference type="eggNOG" id="COG0444">
    <property type="taxonomic scope" value="Bacteria"/>
</dbReference>
<name>A0A1H7TT53_STRJI</name>
<evidence type="ECO:0000256" key="2">
    <source>
        <dbReference type="ARBA" id="ARBA00005417"/>
    </source>
</evidence>
<dbReference type="InterPro" id="IPR017871">
    <property type="entry name" value="ABC_transporter-like_CS"/>
</dbReference>
<organism evidence="9 10">
    <name type="scientific">Streptacidiphilus jiangxiensis</name>
    <dbReference type="NCBI Taxonomy" id="235985"/>
    <lineage>
        <taxon>Bacteria</taxon>
        <taxon>Bacillati</taxon>
        <taxon>Actinomycetota</taxon>
        <taxon>Actinomycetes</taxon>
        <taxon>Kitasatosporales</taxon>
        <taxon>Streptomycetaceae</taxon>
        <taxon>Streptacidiphilus</taxon>
    </lineage>
</organism>
<evidence type="ECO:0000256" key="4">
    <source>
        <dbReference type="ARBA" id="ARBA00022475"/>
    </source>
</evidence>
<evidence type="ECO:0000256" key="7">
    <source>
        <dbReference type="ARBA" id="ARBA00023136"/>
    </source>
</evidence>
<keyword evidence="6 9" id="KW-0067">ATP-binding</keyword>
<dbReference type="PROSITE" id="PS50893">
    <property type="entry name" value="ABC_TRANSPORTER_2"/>
    <property type="match status" value="1"/>
</dbReference>
<dbReference type="RefSeq" id="WP_042454916.1">
    <property type="nucleotide sequence ID" value="NZ_BBPN01000035.1"/>
</dbReference>
<proteinExistence type="inferred from homology"/>
<evidence type="ECO:0000256" key="5">
    <source>
        <dbReference type="ARBA" id="ARBA00022741"/>
    </source>
</evidence>